<feature type="binding site" evidence="8">
    <location>
        <position position="110"/>
    </location>
    <ligand>
        <name>Zn(2+)</name>
        <dbReference type="ChEBI" id="CHEBI:29105"/>
    </ligand>
</feature>
<dbReference type="GO" id="GO:0006729">
    <property type="term" value="P:tetrahydrobiopterin biosynthetic process"/>
    <property type="evidence" value="ECO:0007669"/>
    <property type="project" value="TreeGrafter"/>
</dbReference>
<evidence type="ECO:0000259" key="10">
    <source>
        <dbReference type="Pfam" id="PF01227"/>
    </source>
</evidence>
<dbReference type="NCBIfam" id="NF006826">
    <property type="entry name" value="PRK09347.1-3"/>
    <property type="match status" value="1"/>
</dbReference>
<keyword evidence="7 8" id="KW-0342">GTP-binding</keyword>
<dbReference type="KEGG" id="ocg:OCA5_c23780"/>
<feature type="compositionally biased region" description="Basic and acidic residues" evidence="9">
    <location>
        <begin position="30"/>
        <end position="39"/>
    </location>
</feature>
<dbReference type="InterPro" id="IPR043133">
    <property type="entry name" value="GTP-CH-I_C/QueF"/>
</dbReference>
<comment type="subunit">
    <text evidence="8">Homopolymer.</text>
</comment>
<dbReference type="GO" id="GO:0006730">
    <property type="term" value="P:one-carbon metabolic process"/>
    <property type="evidence" value="ECO:0007669"/>
    <property type="project" value="UniProtKB-UniRule"/>
</dbReference>
<dbReference type="FunFam" id="1.10.286.10:FF:000001">
    <property type="entry name" value="GTP cyclohydrolase 1"/>
    <property type="match status" value="1"/>
</dbReference>
<dbReference type="UniPathway" id="UPA00848">
    <property type="reaction ID" value="UER00151"/>
</dbReference>
<evidence type="ECO:0000256" key="5">
    <source>
        <dbReference type="ARBA" id="ARBA00022563"/>
    </source>
</evidence>
<dbReference type="InterPro" id="IPR001474">
    <property type="entry name" value="GTP_CycHdrlase_I"/>
</dbReference>
<dbReference type="Gene3D" id="3.30.1130.10">
    <property type="match status" value="1"/>
</dbReference>
<accession>B6JEN3</accession>
<reference evidence="11 12" key="1">
    <citation type="journal article" date="2011" name="J. Bacteriol.">
        <title>Complete genome sequences of the chemolithoautotrophic Oligotropha carboxidovorans strains OM4 and OM5.</title>
        <authorList>
            <person name="Volland S."/>
            <person name="Rachinger M."/>
            <person name="Strittmatter A."/>
            <person name="Daniel R."/>
            <person name="Gottschalk G."/>
            <person name="Meyer O."/>
        </authorList>
    </citation>
    <scope>NUCLEOTIDE SEQUENCE [LARGE SCALE GENOMIC DNA]</scope>
    <source>
        <strain evidence="12">ATCC 49405 / DSM 1227 / KCTC 32145 / OM5</strain>
    </source>
</reference>
<dbReference type="AlphaFoldDB" id="B6JEN3"/>
<evidence type="ECO:0000256" key="1">
    <source>
        <dbReference type="ARBA" id="ARBA00001052"/>
    </source>
</evidence>
<comment type="similarity">
    <text evidence="3 8">Belongs to the GTP cyclohydrolase I family.</text>
</comment>
<evidence type="ECO:0000256" key="9">
    <source>
        <dbReference type="SAM" id="MobiDB-lite"/>
    </source>
</evidence>
<evidence type="ECO:0000256" key="2">
    <source>
        <dbReference type="ARBA" id="ARBA00005080"/>
    </source>
</evidence>
<gene>
    <name evidence="11" type="primary">folE2</name>
    <name evidence="8" type="synonym">folE</name>
    <name evidence="11" type="ordered locus">OCA5_c23780</name>
</gene>
<keyword evidence="8" id="KW-0547">Nucleotide-binding</keyword>
<dbReference type="OrthoDB" id="9801207at2"/>
<dbReference type="HOGENOM" id="CLU_049768_3_1_5"/>
<dbReference type="EMBL" id="CP002826">
    <property type="protein sequence ID" value="AEI07074.1"/>
    <property type="molecule type" value="Genomic_DNA"/>
</dbReference>
<feature type="domain" description="GTP cyclohydrolase I" evidence="10">
    <location>
        <begin position="40"/>
        <end position="217"/>
    </location>
</feature>
<keyword evidence="5 8" id="KW-0554">One-carbon metabolism</keyword>
<dbReference type="GO" id="GO:0046654">
    <property type="term" value="P:tetrahydrofolate biosynthetic process"/>
    <property type="evidence" value="ECO:0007669"/>
    <property type="project" value="UniProtKB-UniRule"/>
</dbReference>
<feature type="binding site" evidence="8">
    <location>
        <position position="113"/>
    </location>
    <ligand>
        <name>Zn(2+)</name>
        <dbReference type="ChEBI" id="CHEBI:29105"/>
    </ligand>
</feature>
<feature type="binding site" evidence="8">
    <location>
        <position position="181"/>
    </location>
    <ligand>
        <name>Zn(2+)</name>
        <dbReference type="ChEBI" id="CHEBI:29105"/>
    </ligand>
</feature>
<keyword evidence="8" id="KW-0862">Zinc</keyword>
<dbReference type="PANTHER" id="PTHR11109:SF7">
    <property type="entry name" value="GTP CYCLOHYDROLASE 1"/>
    <property type="match status" value="1"/>
</dbReference>
<comment type="catalytic activity">
    <reaction evidence="1 8">
        <text>GTP + H2O = 7,8-dihydroneopterin 3'-triphosphate + formate + H(+)</text>
        <dbReference type="Rhea" id="RHEA:17473"/>
        <dbReference type="ChEBI" id="CHEBI:15377"/>
        <dbReference type="ChEBI" id="CHEBI:15378"/>
        <dbReference type="ChEBI" id="CHEBI:15740"/>
        <dbReference type="ChEBI" id="CHEBI:37565"/>
        <dbReference type="ChEBI" id="CHEBI:58462"/>
        <dbReference type="EC" id="3.5.4.16"/>
    </reaction>
</comment>
<dbReference type="STRING" id="504832.OCA5_c23780"/>
<name>B6JEN3_AFIC5</name>
<dbReference type="PATRIC" id="fig|504832.7.peg.2504"/>
<dbReference type="PANTHER" id="PTHR11109">
    <property type="entry name" value="GTP CYCLOHYDROLASE I"/>
    <property type="match status" value="1"/>
</dbReference>
<evidence type="ECO:0000256" key="7">
    <source>
        <dbReference type="ARBA" id="ARBA00023134"/>
    </source>
</evidence>
<proteinExistence type="inferred from homology"/>
<comment type="pathway">
    <text evidence="2 8">Cofactor biosynthesis; 7,8-dihydroneopterin triphosphate biosynthesis; 7,8-dihydroneopterin triphosphate from GTP: step 1/1.</text>
</comment>
<dbReference type="GO" id="GO:0005737">
    <property type="term" value="C:cytoplasm"/>
    <property type="evidence" value="ECO:0007669"/>
    <property type="project" value="TreeGrafter"/>
</dbReference>
<sequence length="227" mass="25351">MDAVIKPLRSKLDKTEVPAAEIDQAGVRPDQPRPTREEAESAVKTLLSYIGENPSREGLLDTPRRMVEAYDELFQGYHQCPAEVLNRTFGETAGYDDFVLIRDIEFHSHCEHHVMPFYGKAHIAYTPVDRVVGLSKIARLVDAFAHRLQTQEHLTAQIAAALDKVLQPRGVAVLLEAEHTCMSVRGIAKHGAKTVTSRFTGMFYDNPDEQNRFLHMVRGISAPFAGA</sequence>
<dbReference type="EC" id="3.5.4.16" evidence="8"/>
<dbReference type="FunFam" id="3.30.1130.10:FF:000001">
    <property type="entry name" value="GTP cyclohydrolase 1"/>
    <property type="match status" value="1"/>
</dbReference>
<evidence type="ECO:0000313" key="11">
    <source>
        <dbReference type="EMBL" id="AEI07074.1"/>
    </source>
</evidence>
<dbReference type="Proteomes" id="UP000007730">
    <property type="component" value="Chromosome"/>
</dbReference>
<dbReference type="NCBIfam" id="TIGR00063">
    <property type="entry name" value="folE"/>
    <property type="match status" value="1"/>
</dbReference>
<dbReference type="InterPro" id="IPR043134">
    <property type="entry name" value="GTP-CH-I_N"/>
</dbReference>
<feature type="region of interest" description="Disordered" evidence="9">
    <location>
        <begin position="16"/>
        <end position="39"/>
    </location>
</feature>
<dbReference type="NCBIfam" id="NF006825">
    <property type="entry name" value="PRK09347.1-2"/>
    <property type="match status" value="1"/>
</dbReference>
<dbReference type="KEGG" id="oca:OCAR_5624"/>
<keyword evidence="6 8" id="KW-0378">Hydrolase</keyword>
<keyword evidence="12" id="KW-1185">Reference proteome</keyword>
<dbReference type="PROSITE" id="PS00859">
    <property type="entry name" value="GTP_CYCLOHYDROL_1_1"/>
    <property type="match status" value="1"/>
</dbReference>
<dbReference type="RefSeq" id="WP_012562784.1">
    <property type="nucleotide sequence ID" value="NC_011386.1"/>
</dbReference>
<protein>
    <recommendedName>
        <fullName evidence="8">GTP cyclohydrolase 1</fullName>
        <ecNumber evidence="8">3.5.4.16</ecNumber>
    </recommendedName>
    <alternativeName>
        <fullName evidence="8">GTP cyclohydrolase I</fullName>
        <shortName evidence="8">GTP-CH-I</shortName>
    </alternativeName>
</protein>
<comment type="subunit">
    <text evidence="4">Toroid-shaped homodecamer, composed of two pentamers of five dimers.</text>
</comment>
<keyword evidence="8" id="KW-0479">Metal-binding</keyword>
<evidence type="ECO:0000313" key="12">
    <source>
        <dbReference type="Proteomes" id="UP000007730"/>
    </source>
</evidence>
<dbReference type="GO" id="GO:0005525">
    <property type="term" value="F:GTP binding"/>
    <property type="evidence" value="ECO:0007669"/>
    <property type="project" value="UniProtKB-KW"/>
</dbReference>
<dbReference type="Gene3D" id="1.10.286.10">
    <property type="match status" value="1"/>
</dbReference>
<dbReference type="HAMAP" id="MF_00223">
    <property type="entry name" value="FolE"/>
    <property type="match status" value="1"/>
</dbReference>
<organism evidence="11 12">
    <name type="scientific">Afipia carboxidovorans (strain ATCC 49405 / DSM 1227 / KCTC 32145 / OM5)</name>
    <name type="common">Oligotropha carboxidovorans</name>
    <dbReference type="NCBI Taxonomy" id="504832"/>
    <lineage>
        <taxon>Bacteria</taxon>
        <taxon>Pseudomonadati</taxon>
        <taxon>Pseudomonadota</taxon>
        <taxon>Alphaproteobacteria</taxon>
        <taxon>Hyphomicrobiales</taxon>
        <taxon>Nitrobacteraceae</taxon>
        <taxon>Afipia</taxon>
    </lineage>
</organism>
<evidence type="ECO:0000256" key="8">
    <source>
        <dbReference type="HAMAP-Rule" id="MF_00223"/>
    </source>
</evidence>
<dbReference type="GO" id="GO:0003934">
    <property type="term" value="F:GTP cyclohydrolase I activity"/>
    <property type="evidence" value="ECO:0007669"/>
    <property type="project" value="UniProtKB-UniRule"/>
</dbReference>
<dbReference type="InterPro" id="IPR018234">
    <property type="entry name" value="GTP_CycHdrlase_I_CS"/>
</dbReference>
<dbReference type="InterPro" id="IPR020602">
    <property type="entry name" value="GTP_CycHdrlase_I_dom"/>
</dbReference>
<evidence type="ECO:0000256" key="4">
    <source>
        <dbReference type="ARBA" id="ARBA00011857"/>
    </source>
</evidence>
<dbReference type="SUPFAM" id="SSF55620">
    <property type="entry name" value="Tetrahydrobiopterin biosynthesis enzymes-like"/>
    <property type="match status" value="1"/>
</dbReference>
<dbReference type="GO" id="GO:0008270">
    <property type="term" value="F:zinc ion binding"/>
    <property type="evidence" value="ECO:0007669"/>
    <property type="project" value="UniProtKB-UniRule"/>
</dbReference>
<evidence type="ECO:0000256" key="6">
    <source>
        <dbReference type="ARBA" id="ARBA00022801"/>
    </source>
</evidence>
<dbReference type="Pfam" id="PF01227">
    <property type="entry name" value="GTP_cyclohydroI"/>
    <property type="match status" value="1"/>
</dbReference>
<evidence type="ECO:0000256" key="3">
    <source>
        <dbReference type="ARBA" id="ARBA00008085"/>
    </source>
</evidence>
<dbReference type="eggNOG" id="COG0302">
    <property type="taxonomic scope" value="Bacteria"/>
</dbReference>